<dbReference type="OrthoDB" id="3061561at2759"/>
<sequence>MWEPFGTTSTNATASWRSEPNERGTLNILSTCLITLILCVYTCLHVDIPEHGKTPWTHVLKRKLFWLLPGIFAPEIVAFIAARQWFFARNLEIHMRSLLDPLVLQTSKDSSAFGYLRSHRSRGLIRLHSWTRLHAHYALMGGFAFDTSKAPIQFMPEGRTRLTLTSVALRKLALDYPDLVPDISAETIREKGKANGFAKSIVCIQAFWFIVQVIGRLAAKYPISLLEMNTFLHALCCLAIYCAWWNKPLDI</sequence>
<dbReference type="AlphaFoldDB" id="A0A9P4GDX8"/>
<dbReference type="PANTHER" id="PTHR35043">
    <property type="entry name" value="TRANSCRIPTION FACTOR DOMAIN-CONTAINING PROTEIN"/>
    <property type="match status" value="1"/>
</dbReference>
<keyword evidence="3" id="KW-1185">Reference proteome</keyword>
<feature type="transmembrane region" description="Helical" evidence="1">
    <location>
        <begin position="64"/>
        <end position="86"/>
    </location>
</feature>
<gene>
    <name evidence="2" type="ORF">K460DRAFT_341965</name>
</gene>
<name>A0A9P4GDX8_9PLEO</name>
<keyword evidence="1" id="KW-1133">Transmembrane helix</keyword>
<dbReference type="PANTHER" id="PTHR35043:SF7">
    <property type="entry name" value="TRANSCRIPTION FACTOR DOMAIN-CONTAINING PROTEIN"/>
    <property type="match status" value="1"/>
</dbReference>
<feature type="transmembrane region" description="Helical" evidence="1">
    <location>
        <begin position="197"/>
        <end position="218"/>
    </location>
</feature>
<dbReference type="EMBL" id="ML976617">
    <property type="protein sequence ID" value="KAF1843612.1"/>
    <property type="molecule type" value="Genomic_DNA"/>
</dbReference>
<dbReference type="GeneID" id="63848422"/>
<evidence type="ECO:0000313" key="3">
    <source>
        <dbReference type="Proteomes" id="UP000800039"/>
    </source>
</evidence>
<feature type="transmembrane region" description="Helical" evidence="1">
    <location>
        <begin position="230"/>
        <end position="246"/>
    </location>
</feature>
<protein>
    <submittedName>
        <fullName evidence="2">Uncharacterized protein</fullName>
    </submittedName>
</protein>
<proteinExistence type="predicted"/>
<organism evidence="2 3">
    <name type="scientific">Cucurbitaria berberidis CBS 394.84</name>
    <dbReference type="NCBI Taxonomy" id="1168544"/>
    <lineage>
        <taxon>Eukaryota</taxon>
        <taxon>Fungi</taxon>
        <taxon>Dikarya</taxon>
        <taxon>Ascomycota</taxon>
        <taxon>Pezizomycotina</taxon>
        <taxon>Dothideomycetes</taxon>
        <taxon>Pleosporomycetidae</taxon>
        <taxon>Pleosporales</taxon>
        <taxon>Pleosporineae</taxon>
        <taxon>Cucurbitariaceae</taxon>
        <taxon>Cucurbitaria</taxon>
    </lineage>
</organism>
<dbReference type="Proteomes" id="UP000800039">
    <property type="component" value="Unassembled WGS sequence"/>
</dbReference>
<evidence type="ECO:0000256" key="1">
    <source>
        <dbReference type="SAM" id="Phobius"/>
    </source>
</evidence>
<feature type="non-terminal residue" evidence="2">
    <location>
        <position position="251"/>
    </location>
</feature>
<reference evidence="2" key="1">
    <citation type="submission" date="2020-01" db="EMBL/GenBank/DDBJ databases">
        <authorList>
            <consortium name="DOE Joint Genome Institute"/>
            <person name="Haridas S."/>
            <person name="Albert R."/>
            <person name="Binder M."/>
            <person name="Bloem J."/>
            <person name="Labutti K."/>
            <person name="Salamov A."/>
            <person name="Andreopoulos B."/>
            <person name="Baker S.E."/>
            <person name="Barry K."/>
            <person name="Bills G."/>
            <person name="Bluhm B.H."/>
            <person name="Cannon C."/>
            <person name="Castanera R."/>
            <person name="Culley D.E."/>
            <person name="Daum C."/>
            <person name="Ezra D."/>
            <person name="Gonzalez J.B."/>
            <person name="Henrissat B."/>
            <person name="Kuo A."/>
            <person name="Liang C."/>
            <person name="Lipzen A."/>
            <person name="Lutzoni F."/>
            <person name="Magnuson J."/>
            <person name="Mondo S."/>
            <person name="Nolan M."/>
            <person name="Ohm R."/>
            <person name="Pangilinan J."/>
            <person name="Park H.-J."/>
            <person name="Ramirez L."/>
            <person name="Alfaro M."/>
            <person name="Sun H."/>
            <person name="Tritt A."/>
            <person name="Yoshinaga Y."/>
            <person name="Zwiers L.-H."/>
            <person name="Turgeon B.G."/>
            <person name="Goodwin S.B."/>
            <person name="Spatafora J.W."/>
            <person name="Crous P.W."/>
            <person name="Grigoriev I.V."/>
        </authorList>
    </citation>
    <scope>NUCLEOTIDE SEQUENCE</scope>
    <source>
        <strain evidence="2">CBS 394.84</strain>
    </source>
</reference>
<keyword evidence="1" id="KW-0472">Membrane</keyword>
<feature type="transmembrane region" description="Helical" evidence="1">
    <location>
        <begin position="26"/>
        <end position="44"/>
    </location>
</feature>
<accession>A0A9P4GDX8</accession>
<keyword evidence="1" id="KW-0812">Transmembrane</keyword>
<dbReference type="RefSeq" id="XP_040786175.1">
    <property type="nucleotide sequence ID" value="XM_040931170.1"/>
</dbReference>
<comment type="caution">
    <text evidence="2">The sequence shown here is derived from an EMBL/GenBank/DDBJ whole genome shotgun (WGS) entry which is preliminary data.</text>
</comment>
<evidence type="ECO:0000313" key="2">
    <source>
        <dbReference type="EMBL" id="KAF1843612.1"/>
    </source>
</evidence>